<keyword evidence="2" id="KW-0812">Transmembrane</keyword>
<sequence length="188" mass="19466">MPDREERREHPVLAGLAALVGVGLAVGLILGLSTLVGTRVLGVGESDGTTTSTARQSMYLPKPSETDAPSGPLITLAPGRSPSAPKSATDEPSESESAKEQISLSAGQTSVSAMQQIDLTGVYPGGEGAILQVQKFTGGSWADFPVTVSVSNETFATYVQTSQTGVNRFRVVDTDSGLESNEVRVTIG</sequence>
<proteinExistence type="predicted"/>
<feature type="compositionally biased region" description="Polar residues" evidence="1">
    <location>
        <begin position="47"/>
        <end position="56"/>
    </location>
</feature>
<keyword evidence="2" id="KW-0472">Membrane</keyword>
<dbReference type="Proteomes" id="UP000523955">
    <property type="component" value="Unassembled WGS sequence"/>
</dbReference>
<accession>A0A7X0VCL7</accession>
<evidence type="ECO:0000256" key="1">
    <source>
        <dbReference type="SAM" id="MobiDB-lite"/>
    </source>
</evidence>
<keyword evidence="2" id="KW-1133">Transmembrane helix</keyword>
<dbReference type="AlphaFoldDB" id="A0A7X0VCL7"/>
<organism evidence="3 4">
    <name type="scientific">Nocardioides luti</name>
    <dbReference type="NCBI Taxonomy" id="2761101"/>
    <lineage>
        <taxon>Bacteria</taxon>
        <taxon>Bacillati</taxon>
        <taxon>Actinomycetota</taxon>
        <taxon>Actinomycetes</taxon>
        <taxon>Propionibacteriales</taxon>
        <taxon>Nocardioidaceae</taxon>
        <taxon>Nocardioides</taxon>
    </lineage>
</organism>
<keyword evidence="4" id="KW-1185">Reference proteome</keyword>
<dbReference type="RefSeq" id="WP_185253417.1">
    <property type="nucleotide sequence ID" value="NZ_JACKXE010000001.1"/>
</dbReference>
<evidence type="ECO:0000313" key="3">
    <source>
        <dbReference type="EMBL" id="MBB6628348.1"/>
    </source>
</evidence>
<name>A0A7X0VCL7_9ACTN</name>
<reference evidence="3 4" key="1">
    <citation type="submission" date="2020-08" db="EMBL/GenBank/DDBJ databases">
        <authorList>
            <person name="Seo M.-J."/>
        </authorList>
    </citation>
    <scope>NUCLEOTIDE SEQUENCE [LARGE SCALE GENOMIC DNA]</scope>
    <source>
        <strain evidence="3 4">KIGAM211</strain>
    </source>
</reference>
<evidence type="ECO:0000256" key="2">
    <source>
        <dbReference type="SAM" id="Phobius"/>
    </source>
</evidence>
<protein>
    <submittedName>
        <fullName evidence="3">Uncharacterized protein</fullName>
    </submittedName>
</protein>
<feature type="compositionally biased region" description="Polar residues" evidence="1">
    <location>
        <begin position="100"/>
        <end position="109"/>
    </location>
</feature>
<evidence type="ECO:0000313" key="4">
    <source>
        <dbReference type="Proteomes" id="UP000523955"/>
    </source>
</evidence>
<feature type="transmembrane region" description="Helical" evidence="2">
    <location>
        <begin position="12"/>
        <end position="36"/>
    </location>
</feature>
<comment type="caution">
    <text evidence="3">The sequence shown here is derived from an EMBL/GenBank/DDBJ whole genome shotgun (WGS) entry which is preliminary data.</text>
</comment>
<gene>
    <name evidence="3" type="ORF">H5V45_13560</name>
</gene>
<feature type="region of interest" description="Disordered" evidence="1">
    <location>
        <begin position="42"/>
        <end position="109"/>
    </location>
</feature>
<dbReference type="EMBL" id="JACKXE010000001">
    <property type="protein sequence ID" value="MBB6628348.1"/>
    <property type="molecule type" value="Genomic_DNA"/>
</dbReference>